<proteinExistence type="predicted"/>
<feature type="region of interest" description="Disordered" evidence="1">
    <location>
        <begin position="54"/>
        <end position="77"/>
    </location>
</feature>
<feature type="region of interest" description="Disordered" evidence="1">
    <location>
        <begin position="1"/>
        <end position="41"/>
    </location>
</feature>
<organism evidence="2">
    <name type="scientific">Arundo donax</name>
    <name type="common">Giant reed</name>
    <name type="synonym">Donax arundinaceus</name>
    <dbReference type="NCBI Taxonomy" id="35708"/>
    <lineage>
        <taxon>Eukaryota</taxon>
        <taxon>Viridiplantae</taxon>
        <taxon>Streptophyta</taxon>
        <taxon>Embryophyta</taxon>
        <taxon>Tracheophyta</taxon>
        <taxon>Spermatophyta</taxon>
        <taxon>Magnoliopsida</taxon>
        <taxon>Liliopsida</taxon>
        <taxon>Poales</taxon>
        <taxon>Poaceae</taxon>
        <taxon>PACMAD clade</taxon>
        <taxon>Arundinoideae</taxon>
        <taxon>Arundineae</taxon>
        <taxon>Arundo</taxon>
    </lineage>
</organism>
<feature type="compositionally biased region" description="Basic and acidic residues" evidence="1">
    <location>
        <begin position="19"/>
        <end position="41"/>
    </location>
</feature>
<name>A0A0A9DTI4_ARUDO</name>
<evidence type="ECO:0000256" key="1">
    <source>
        <dbReference type="SAM" id="MobiDB-lite"/>
    </source>
</evidence>
<dbReference type="EMBL" id="GBRH01206001">
    <property type="protein sequence ID" value="JAD91894.1"/>
    <property type="molecule type" value="Transcribed_RNA"/>
</dbReference>
<reference evidence="2" key="1">
    <citation type="submission" date="2014-09" db="EMBL/GenBank/DDBJ databases">
        <authorList>
            <person name="Magalhaes I.L.F."/>
            <person name="Oliveira U."/>
            <person name="Santos F.R."/>
            <person name="Vidigal T.H.D.A."/>
            <person name="Brescovit A.D."/>
            <person name="Santos A.J."/>
        </authorList>
    </citation>
    <scope>NUCLEOTIDE SEQUENCE</scope>
    <source>
        <tissue evidence="2">Shoot tissue taken approximately 20 cm above the soil surface</tissue>
    </source>
</reference>
<evidence type="ECO:0000313" key="2">
    <source>
        <dbReference type="EMBL" id="JAD91894.1"/>
    </source>
</evidence>
<accession>A0A0A9DTI4</accession>
<feature type="compositionally biased region" description="Polar residues" evidence="1">
    <location>
        <begin position="54"/>
        <end position="67"/>
    </location>
</feature>
<reference evidence="2" key="2">
    <citation type="journal article" date="2015" name="Data Brief">
        <title>Shoot transcriptome of the giant reed, Arundo donax.</title>
        <authorList>
            <person name="Barrero R.A."/>
            <person name="Guerrero F.D."/>
            <person name="Moolhuijzen P."/>
            <person name="Goolsby J.A."/>
            <person name="Tidwell J."/>
            <person name="Bellgard S.E."/>
            <person name="Bellgard M.I."/>
        </authorList>
    </citation>
    <scope>NUCLEOTIDE SEQUENCE</scope>
    <source>
        <tissue evidence="2">Shoot tissue taken approximately 20 cm above the soil surface</tissue>
    </source>
</reference>
<dbReference type="AlphaFoldDB" id="A0A0A9DTI4"/>
<protein>
    <submittedName>
        <fullName evidence="2">Uncharacterized protein</fullName>
    </submittedName>
</protein>
<sequence length="77" mass="9013">MDVDGKGTRQTNWRYQPKQYDHKESKENEHYHEEAKENEMEVDKKIEELTSAVSKLSTADSTPTSVTFGHRRSRDLT</sequence>